<proteinExistence type="predicted"/>
<evidence type="ECO:0000259" key="2">
    <source>
        <dbReference type="Pfam" id="PF01979"/>
    </source>
</evidence>
<dbReference type="AlphaFoldDB" id="I1D1P3"/>
<organism evidence="3 4">
    <name type="scientific">Saccharomonospora glauca K62</name>
    <dbReference type="NCBI Taxonomy" id="928724"/>
    <lineage>
        <taxon>Bacteria</taxon>
        <taxon>Bacillati</taxon>
        <taxon>Actinomycetota</taxon>
        <taxon>Actinomycetes</taxon>
        <taxon>Pseudonocardiales</taxon>
        <taxon>Pseudonocardiaceae</taxon>
        <taxon>Saccharomonospora</taxon>
    </lineage>
</organism>
<dbReference type="PROSITE" id="PS51318">
    <property type="entry name" value="TAT"/>
    <property type="match status" value="1"/>
</dbReference>
<keyword evidence="4" id="KW-1185">Reference proteome</keyword>
<name>I1D1P3_9PSEU</name>
<dbReference type="Gene3D" id="3.20.20.140">
    <property type="entry name" value="Metal-dependent hydrolases"/>
    <property type="match status" value="1"/>
</dbReference>
<accession>I1D1P3</accession>
<reference evidence="3 4" key="1">
    <citation type="submission" date="2011-09" db="EMBL/GenBank/DDBJ databases">
        <authorList>
            <consortium name="US DOE Joint Genome Institute (JGI-PGF)"/>
            <person name="Lucas S."/>
            <person name="Han J."/>
            <person name="Lapidus A."/>
            <person name="Cheng J.-F."/>
            <person name="Goodwin L."/>
            <person name="Pitluck S."/>
            <person name="Peters L."/>
            <person name="Land M.L."/>
            <person name="Hauser L."/>
            <person name="Brambilla E."/>
            <person name="Klenk H.-P."/>
            <person name="Woyke T.J."/>
        </authorList>
    </citation>
    <scope>NUCLEOTIDE SEQUENCE [LARGE SCALE GENOMIC DNA]</scope>
    <source>
        <strain evidence="3 4">K62</strain>
    </source>
</reference>
<feature type="region of interest" description="Disordered" evidence="1">
    <location>
        <begin position="1"/>
        <end position="20"/>
    </location>
</feature>
<dbReference type="RefSeq" id="WP_005463964.1">
    <property type="nucleotide sequence ID" value="NZ_CM001484.1"/>
</dbReference>
<dbReference type="eggNOG" id="COG0402">
    <property type="taxonomic scope" value="Bacteria"/>
</dbReference>
<feature type="region of interest" description="Disordered" evidence="1">
    <location>
        <begin position="35"/>
        <end position="63"/>
    </location>
</feature>
<dbReference type="InterPro" id="IPR006680">
    <property type="entry name" value="Amidohydro-rel"/>
</dbReference>
<dbReference type="InterPro" id="IPR006311">
    <property type="entry name" value="TAT_signal"/>
</dbReference>
<dbReference type="Proteomes" id="UP000005087">
    <property type="component" value="Chromosome"/>
</dbReference>
<keyword evidence="3" id="KW-0378">Hydrolase</keyword>
<dbReference type="NCBIfam" id="NF006056">
    <property type="entry name" value="PRK08204.1"/>
    <property type="match status" value="1"/>
</dbReference>
<dbReference type="InterPro" id="IPR032466">
    <property type="entry name" value="Metal_Hydrolase"/>
</dbReference>
<evidence type="ECO:0000313" key="4">
    <source>
        <dbReference type="Proteomes" id="UP000005087"/>
    </source>
</evidence>
<evidence type="ECO:0000313" key="3">
    <source>
        <dbReference type="EMBL" id="EIE98867.1"/>
    </source>
</evidence>
<dbReference type="STRING" id="928724.SacglDRAFT_01958"/>
<feature type="compositionally biased region" description="Basic and acidic residues" evidence="1">
    <location>
        <begin position="44"/>
        <end position="59"/>
    </location>
</feature>
<dbReference type="SUPFAM" id="SSF51338">
    <property type="entry name" value="Composite domain of metallo-dependent hydrolases"/>
    <property type="match status" value="1"/>
</dbReference>
<dbReference type="OrthoDB" id="3189065at2"/>
<dbReference type="GO" id="GO:0016810">
    <property type="term" value="F:hydrolase activity, acting on carbon-nitrogen (but not peptide) bonds"/>
    <property type="evidence" value="ECO:0007669"/>
    <property type="project" value="InterPro"/>
</dbReference>
<dbReference type="PANTHER" id="PTHR43794">
    <property type="entry name" value="AMINOHYDROLASE SSNA-RELATED"/>
    <property type="match status" value="1"/>
</dbReference>
<dbReference type="HOGENOM" id="CLU_012358_9_0_11"/>
<dbReference type="Pfam" id="PF01979">
    <property type="entry name" value="Amidohydro_1"/>
    <property type="match status" value="1"/>
</dbReference>
<protein>
    <submittedName>
        <fullName evidence="3">Cytosine deaminase-like metal-dependent hydrolase</fullName>
    </submittedName>
</protein>
<dbReference type="PANTHER" id="PTHR43794:SF5">
    <property type="entry name" value="CHLOROHYDROLASE FAMILY PROTEIN"/>
    <property type="match status" value="1"/>
</dbReference>
<gene>
    <name evidence="3" type="ORF">SacglDRAFT_01958</name>
</gene>
<evidence type="ECO:0000256" key="1">
    <source>
        <dbReference type="SAM" id="MobiDB-lite"/>
    </source>
</evidence>
<feature type="domain" description="Amidohydrolase-related" evidence="2">
    <location>
        <begin position="114"/>
        <end position="492"/>
    </location>
</feature>
<dbReference type="EMBL" id="CM001484">
    <property type="protein sequence ID" value="EIE98867.1"/>
    <property type="molecule type" value="Genomic_DNA"/>
</dbReference>
<dbReference type="Gene3D" id="2.30.40.10">
    <property type="entry name" value="Urease, subunit C, domain 1"/>
    <property type="match status" value="1"/>
</dbReference>
<dbReference type="InterPro" id="IPR011059">
    <property type="entry name" value="Metal-dep_hydrolase_composite"/>
</dbReference>
<dbReference type="InterPro" id="IPR050287">
    <property type="entry name" value="MTA/SAH_deaminase"/>
</dbReference>
<dbReference type="NCBIfam" id="TIGR01409">
    <property type="entry name" value="TAT_signal_seq"/>
    <property type="match status" value="1"/>
</dbReference>
<dbReference type="InterPro" id="IPR019546">
    <property type="entry name" value="TAT_signal_bac_arc"/>
</dbReference>
<reference evidence="4" key="2">
    <citation type="submission" date="2012-01" db="EMBL/GenBank/DDBJ databases">
        <title>Noncontiguous Finished sequence of chromosome of Saccharomonospora glauca K62.</title>
        <authorList>
            <consortium name="US DOE Joint Genome Institute"/>
            <person name="Lucas S."/>
            <person name="Han J."/>
            <person name="Lapidus A."/>
            <person name="Cheng J.-F."/>
            <person name="Goodwin L."/>
            <person name="Pitluck S."/>
            <person name="Peters L."/>
            <person name="Mikhailova N."/>
            <person name="Held B."/>
            <person name="Detter J.C."/>
            <person name="Han C."/>
            <person name="Tapia R."/>
            <person name="Land M."/>
            <person name="Hauser L."/>
            <person name="Kyrpides N."/>
            <person name="Ivanova N."/>
            <person name="Pagani I."/>
            <person name="Brambilla E.-M."/>
            <person name="Klenk H.-P."/>
            <person name="Woyke T."/>
        </authorList>
    </citation>
    <scope>NUCLEOTIDE SEQUENCE [LARGE SCALE GENOMIC DNA]</scope>
    <source>
        <strain evidence="4">K62</strain>
    </source>
</reference>
<dbReference type="SUPFAM" id="SSF51556">
    <property type="entry name" value="Metallo-dependent hydrolases"/>
    <property type="match status" value="1"/>
</dbReference>
<sequence>MPSRDDDNSPRNGFASRHGRRDFLKASAVAGVAGASLLTSPPARAHDGRGQEPPRDSGKPGRRYVIRGGAVMSMDPTVGDFEVADVVVDGTKIVEIRPHVHAPGVDEIDARGRIVMPGFVDTHHHQFETALRSFLPNALLRDDGSGSPSADPSYVEYVLERFAPAYRPEDVYLSSLFAGLAQLDAGVTTVHDVSQIHHSPEHSDAAIQALVDAERRAAFGYFQGDGRPEARYPRDAYRIRKQWFASDDQLVSMVMGGEIQEAEEVYTRAWTIARELDLLIAAHAVSGAVPRTVIDELARGTGGSTGDLGFGPDVLFIHMTGMSDLTWRRARDAGVRVSVAFPIEMHMRHGVPPILTMQKLGMEPSLSSDVETTMAADPFTLMRSALTMQRMLVNQMVLEQGDFTPPNEWPTPAEGTPPLLTVRDVLRYATINGAAHLRLDHKTGSLTPGKEADIVLLDATALNVAPLNNVPGAVVTLMDRTNVETVIVAGKVRKWRGRLLGVDLDRLRHDLENSRDYLFRAVGIRPDLFA</sequence>